<name>A0A7T6Z5C2_9BACI</name>
<keyword evidence="3" id="KW-1185">Reference proteome</keyword>
<accession>A0A7T6Z5C2</accession>
<feature type="transmembrane region" description="Helical" evidence="1">
    <location>
        <begin position="164"/>
        <end position="185"/>
    </location>
</feature>
<evidence type="ECO:0000313" key="2">
    <source>
        <dbReference type="EMBL" id="QQK77107.1"/>
    </source>
</evidence>
<dbReference type="KEGG" id="scia:HUG15_17005"/>
<protein>
    <submittedName>
        <fullName evidence="2">Uncharacterized protein</fullName>
    </submittedName>
</protein>
<dbReference type="RefSeq" id="WP_200124232.1">
    <property type="nucleotide sequence ID" value="NZ_CP054705.1"/>
</dbReference>
<feature type="transmembrane region" description="Helical" evidence="1">
    <location>
        <begin position="84"/>
        <end position="105"/>
    </location>
</feature>
<feature type="transmembrane region" description="Helical" evidence="1">
    <location>
        <begin position="44"/>
        <end position="63"/>
    </location>
</feature>
<evidence type="ECO:0000313" key="3">
    <source>
        <dbReference type="Proteomes" id="UP000595823"/>
    </source>
</evidence>
<keyword evidence="1" id="KW-0472">Membrane</keyword>
<dbReference type="EMBL" id="CP054705">
    <property type="protein sequence ID" value="QQK77107.1"/>
    <property type="molecule type" value="Genomic_DNA"/>
</dbReference>
<feature type="transmembrane region" description="Helical" evidence="1">
    <location>
        <begin position="233"/>
        <end position="256"/>
    </location>
</feature>
<gene>
    <name evidence="2" type="ORF">HUG15_17005</name>
</gene>
<keyword evidence="1" id="KW-1133">Transmembrane helix</keyword>
<proteinExistence type="predicted"/>
<organism evidence="2 3">
    <name type="scientific">Salicibibacter cibarius</name>
    <dbReference type="NCBI Taxonomy" id="2743000"/>
    <lineage>
        <taxon>Bacteria</taxon>
        <taxon>Bacillati</taxon>
        <taxon>Bacillota</taxon>
        <taxon>Bacilli</taxon>
        <taxon>Bacillales</taxon>
        <taxon>Bacillaceae</taxon>
        <taxon>Salicibibacter</taxon>
    </lineage>
</organism>
<evidence type="ECO:0000256" key="1">
    <source>
        <dbReference type="SAM" id="Phobius"/>
    </source>
</evidence>
<feature type="transmembrane region" description="Helical" evidence="1">
    <location>
        <begin position="192"/>
        <end position="213"/>
    </location>
</feature>
<sequence length="264" mass="28752">MSNFPKVTADMLRTQLHSTLGFLGVMLAIQIIRIIFGGSDVDGYYMSILIAANIYMFIIGMTFSTSLPHYVQNGVTRKDFFNGTLLASIGMAVFIPVMTLALSLLERFIMGNIANIQLGDSDINTALNAFEASGHVIGDIIGSIVSHTVQAFILTPYVDPASNWFLAIGVFSLNIFMFYLLGWLISASFSRLGVGAGLAFIALAIMISILGDTLQRVSLDLPVLNTFTMVESLPLGVTIPGLLLVILIPIWLIRLLTKRTPIKM</sequence>
<feature type="transmembrane region" description="Helical" evidence="1">
    <location>
        <begin position="20"/>
        <end position="38"/>
    </location>
</feature>
<reference evidence="2 3" key="1">
    <citation type="submission" date="2020-06" db="EMBL/GenBank/DDBJ databases">
        <title>Genomic analysis of Salicibibacter sp. NKC5-3.</title>
        <authorList>
            <person name="Oh Y.J."/>
        </authorList>
    </citation>
    <scope>NUCLEOTIDE SEQUENCE [LARGE SCALE GENOMIC DNA]</scope>
    <source>
        <strain evidence="2 3">NKC5-3</strain>
    </source>
</reference>
<dbReference type="AlphaFoldDB" id="A0A7T6Z5C2"/>
<keyword evidence="1" id="KW-0812">Transmembrane</keyword>
<dbReference type="Proteomes" id="UP000595823">
    <property type="component" value="Chromosome"/>
</dbReference>